<comment type="caution">
    <text evidence="1">The sequence shown here is derived from an EMBL/GenBank/DDBJ whole genome shotgun (WGS) entry which is preliminary data.</text>
</comment>
<dbReference type="EMBL" id="JBHSAY010000015">
    <property type="protein sequence ID" value="MFC4134625.1"/>
    <property type="molecule type" value="Genomic_DNA"/>
</dbReference>
<dbReference type="Proteomes" id="UP001595816">
    <property type="component" value="Unassembled WGS sequence"/>
</dbReference>
<evidence type="ECO:0000313" key="1">
    <source>
        <dbReference type="EMBL" id="MFC4134625.1"/>
    </source>
</evidence>
<dbReference type="RefSeq" id="WP_253761230.1">
    <property type="nucleotide sequence ID" value="NZ_JAMZDZ010000001.1"/>
</dbReference>
<organism evidence="1 2">
    <name type="scientific">Hamadaea flava</name>
    <dbReference type="NCBI Taxonomy" id="1742688"/>
    <lineage>
        <taxon>Bacteria</taxon>
        <taxon>Bacillati</taxon>
        <taxon>Actinomycetota</taxon>
        <taxon>Actinomycetes</taxon>
        <taxon>Micromonosporales</taxon>
        <taxon>Micromonosporaceae</taxon>
        <taxon>Hamadaea</taxon>
    </lineage>
</organism>
<evidence type="ECO:0000313" key="2">
    <source>
        <dbReference type="Proteomes" id="UP001595816"/>
    </source>
</evidence>
<protein>
    <submittedName>
        <fullName evidence="1">Uncharacterized protein</fullName>
    </submittedName>
</protein>
<reference evidence="2" key="1">
    <citation type="journal article" date="2019" name="Int. J. Syst. Evol. Microbiol.">
        <title>The Global Catalogue of Microorganisms (GCM) 10K type strain sequencing project: providing services to taxonomists for standard genome sequencing and annotation.</title>
        <authorList>
            <consortium name="The Broad Institute Genomics Platform"/>
            <consortium name="The Broad Institute Genome Sequencing Center for Infectious Disease"/>
            <person name="Wu L."/>
            <person name="Ma J."/>
        </authorList>
    </citation>
    <scope>NUCLEOTIDE SEQUENCE [LARGE SCALE GENOMIC DNA]</scope>
    <source>
        <strain evidence="2">CGMCC 4.7289</strain>
    </source>
</reference>
<sequence length="273" mass="31516">MRDDRRVEPQALHDTARRYLTDRYAELWADDSRPFPRYHVVNAMLAEIERLDADDLPPAPELAVLLRRAAFEADSLFTRPSDETQAQAMADERGLFATRVRDWAAQPDLHAEPVGYRRVLTKDESTEWRERVEIRWGVANLVWYPMLFSDVPRDVLIVQGSTMWEEPKAELIRQLLRELGAQRVIELREGGQDLAIELSLMAPRYYGGEEAVWVDESLAWIAYASHEDTVAFGGTLADRLRLPSNELLLDESRDYRYWNGRHADVVADDEHPA</sequence>
<gene>
    <name evidence="1" type="ORF">ACFOZ4_28780</name>
</gene>
<proteinExistence type="predicted"/>
<accession>A0ABV8LU90</accession>
<name>A0ABV8LU90_9ACTN</name>
<keyword evidence="2" id="KW-1185">Reference proteome</keyword>